<accession>A0ABS8JJX3</accession>
<evidence type="ECO:0008006" key="4">
    <source>
        <dbReference type="Google" id="ProtNLM"/>
    </source>
</evidence>
<proteinExistence type="predicted"/>
<comment type="caution">
    <text evidence="2">The sequence shown here is derived from an EMBL/GenBank/DDBJ whole genome shotgun (WGS) entry which is preliminary data.</text>
</comment>
<reference evidence="2" key="1">
    <citation type="submission" date="2021-10" db="EMBL/GenBank/DDBJ databases">
        <authorList>
            <person name="Lyu M."/>
            <person name="Wang X."/>
            <person name="Meng X."/>
            <person name="Xu K."/>
        </authorList>
    </citation>
    <scope>NUCLEOTIDE SEQUENCE</scope>
    <source>
        <strain evidence="2">A6</strain>
    </source>
</reference>
<dbReference type="RefSeq" id="WP_230527693.1">
    <property type="nucleotide sequence ID" value="NZ_JAJGAK010000003.1"/>
</dbReference>
<feature type="chain" id="PRO_5045487784" description="SD-repeat containing protein B domain-containing protein" evidence="1">
    <location>
        <begin position="31"/>
        <end position="295"/>
    </location>
</feature>
<protein>
    <recommendedName>
        <fullName evidence="4">SD-repeat containing protein B domain-containing protein</fullName>
    </recommendedName>
</protein>
<organism evidence="2 3">
    <name type="scientific">Noviluteimonas lactosilytica</name>
    <dbReference type="NCBI Taxonomy" id="2888523"/>
    <lineage>
        <taxon>Bacteria</taxon>
        <taxon>Pseudomonadati</taxon>
        <taxon>Pseudomonadota</taxon>
        <taxon>Gammaproteobacteria</taxon>
        <taxon>Lysobacterales</taxon>
        <taxon>Lysobacteraceae</taxon>
        <taxon>Noviluteimonas</taxon>
    </lineage>
</organism>
<dbReference type="Gene3D" id="2.60.40.10">
    <property type="entry name" value="Immunoglobulins"/>
    <property type="match status" value="1"/>
</dbReference>
<evidence type="ECO:0000313" key="3">
    <source>
        <dbReference type="Proteomes" id="UP001165293"/>
    </source>
</evidence>
<dbReference type="Proteomes" id="UP001165293">
    <property type="component" value="Unassembled WGS sequence"/>
</dbReference>
<feature type="signal peptide" evidence="1">
    <location>
        <begin position="1"/>
        <end position="30"/>
    </location>
</feature>
<dbReference type="SUPFAM" id="SSF117074">
    <property type="entry name" value="Hypothetical protein PA1324"/>
    <property type="match status" value="1"/>
</dbReference>
<evidence type="ECO:0000256" key="1">
    <source>
        <dbReference type="SAM" id="SignalP"/>
    </source>
</evidence>
<gene>
    <name evidence="2" type="ORF">LK996_12550</name>
</gene>
<name>A0ABS8JJX3_9GAMM</name>
<keyword evidence="3" id="KW-1185">Reference proteome</keyword>
<evidence type="ECO:0000313" key="2">
    <source>
        <dbReference type="EMBL" id="MCC8363901.1"/>
    </source>
</evidence>
<sequence>MDIRSKITRRTLTTALLAATLVSVAGAAVATEPYPGKIIVKKWYDRNADGIWQITEPSLSNWPMTLTPPGTTQLTVAGVTTFANLTPGTYSVLEGVPIETNWFQSAPRSNGTILNPVTLYVGSYQTKTIKFGNYCKKPSGGRTPGFWSNPNGEARINDGATGAAPELALLSSLNLVDGAGNPFDPTTYAEFDTWLLNGNATNMAYMLSVHLAAMTLNVEANFVNPNAFYIPAGSTIGALLDAADAALAADGLTLAGDPNRAGQEELKNALDALNNGALIVPTTPTGCPRTFYTPY</sequence>
<dbReference type="EMBL" id="JAJGAK010000003">
    <property type="protein sequence ID" value="MCC8363901.1"/>
    <property type="molecule type" value="Genomic_DNA"/>
</dbReference>
<dbReference type="InterPro" id="IPR013783">
    <property type="entry name" value="Ig-like_fold"/>
</dbReference>
<keyword evidence="1" id="KW-0732">Signal</keyword>